<accession>A0A8I5TMP4</accession>
<dbReference type="Proteomes" id="UP000001595">
    <property type="component" value="Chromosome 2A"/>
</dbReference>
<evidence type="ECO:0000256" key="5">
    <source>
        <dbReference type="ARBA" id="ARBA00023242"/>
    </source>
</evidence>
<dbReference type="InterPro" id="IPR007146">
    <property type="entry name" value="Sas10/Utp3/C1D"/>
</dbReference>
<reference evidence="8" key="3">
    <citation type="submission" date="2025-05" db="UniProtKB">
        <authorList>
            <consortium name="Ensembl"/>
        </authorList>
    </citation>
    <scope>IDENTIFICATION</scope>
</reference>
<name>A0A2J8XCG3_PONAB</name>
<dbReference type="Pfam" id="PF04000">
    <property type="entry name" value="Sas10_Utp3"/>
    <property type="match status" value="1"/>
</dbReference>
<accession>A0A2J8XCG3</accession>
<evidence type="ECO:0000313" key="9">
    <source>
        <dbReference type="Proteomes" id="UP000001595"/>
    </source>
</evidence>
<evidence type="ECO:0000256" key="1">
    <source>
        <dbReference type="ARBA" id="ARBA00009154"/>
    </source>
</evidence>
<dbReference type="PANTHER" id="PTHR15341">
    <property type="entry name" value="SUN-COR STEROID HORMONE RECEPTOR CO-REPRESSOR"/>
    <property type="match status" value="1"/>
</dbReference>
<dbReference type="GeneTree" id="ENSGT00390000015405"/>
<sequence length="180" mass="20155">MPSPSVSTSAASVLEGVCGRARSTCRTWEEGEEQSWSAIMAGEEINEDYPVEIHEYLSAFENSIGAVDEMLKTMMSVSRNELLQKLDPLEQAKVDLVSAYTLNSMFWVYLATQGVNPKEHPVKQELERIRVYMNRVKEITDKKKAGKLDRGAASRFVKNALWEPKPKNASKVANKGKSKS</sequence>
<organism evidence="7">
    <name type="scientific">Pongo abelii</name>
    <name type="common">Sumatran orangutan</name>
    <name type="synonym">Pongo pygmaeus abelii</name>
    <dbReference type="NCBI Taxonomy" id="9601"/>
    <lineage>
        <taxon>Eukaryota</taxon>
        <taxon>Metazoa</taxon>
        <taxon>Chordata</taxon>
        <taxon>Craniata</taxon>
        <taxon>Vertebrata</taxon>
        <taxon>Euteleostomi</taxon>
        <taxon>Mammalia</taxon>
        <taxon>Eutheria</taxon>
        <taxon>Euarchontoglires</taxon>
        <taxon>Primates</taxon>
        <taxon>Haplorrhini</taxon>
        <taxon>Catarrhini</taxon>
        <taxon>Hominidae</taxon>
        <taxon>Pongo</taxon>
    </lineage>
</organism>
<evidence type="ECO:0000256" key="4">
    <source>
        <dbReference type="ARBA" id="ARBA00022884"/>
    </source>
</evidence>
<keyword evidence="5 6" id="KW-0539">Nucleus</keyword>
<comment type="subunit">
    <text evidence="6">Monomer and homodimer.</text>
</comment>
<dbReference type="GO" id="GO:0005737">
    <property type="term" value="C:cytoplasm"/>
    <property type="evidence" value="ECO:0007669"/>
    <property type="project" value="UniProtKB-SubCell"/>
</dbReference>
<dbReference type="GO" id="GO:0003677">
    <property type="term" value="F:DNA binding"/>
    <property type="evidence" value="ECO:0007669"/>
    <property type="project" value="UniProtKB-KW"/>
</dbReference>
<keyword evidence="6" id="KW-0963">Cytoplasm</keyword>
<proteinExistence type="inferred from homology"/>
<dbReference type="InterPro" id="IPR011082">
    <property type="entry name" value="Exosome-assoc_fac/DNA_repair"/>
</dbReference>
<comment type="subcellular location">
    <subcellularLocation>
        <location evidence="6">Cytoplasm</location>
    </subcellularLocation>
    <subcellularLocation>
        <location evidence="6">Nucleus</location>
        <location evidence="6">Nucleolus</location>
    </subcellularLocation>
</comment>
<evidence type="ECO:0000313" key="8">
    <source>
        <dbReference type="Ensembl" id="ENSPPYP00000027092.1"/>
    </source>
</evidence>
<dbReference type="Ensembl" id="ENSPPYT00000062113.1">
    <property type="protein sequence ID" value="ENSPPYP00000027092.1"/>
    <property type="gene ID" value="ENSPPYG00000012354.3"/>
</dbReference>
<gene>
    <name evidence="8" type="primary">C1D</name>
    <name evidence="7" type="ORF">CR201_G0003151</name>
</gene>
<dbReference type="AlphaFoldDB" id="A0A2J8XCG3"/>
<comment type="function">
    <text evidence="6">Plays a role in the recruitment of the exosome to pre-rRNA to mediate the 3'-5' end processing of the 5.8S rRNA.</text>
</comment>
<comment type="similarity">
    <text evidence="1 6">Belongs to the C1D family.</text>
</comment>
<evidence type="ECO:0000256" key="3">
    <source>
        <dbReference type="ARBA" id="ARBA00022552"/>
    </source>
</evidence>
<evidence type="ECO:0000256" key="2">
    <source>
        <dbReference type="ARBA" id="ARBA00015212"/>
    </source>
</evidence>
<reference evidence="7" key="2">
    <citation type="submission" date="2017-12" db="EMBL/GenBank/DDBJ databases">
        <title>High-resolution comparative analysis of great ape genomes.</title>
        <authorList>
            <person name="Pollen A."/>
            <person name="Hastie A."/>
            <person name="Hormozdiari F."/>
            <person name="Dougherty M."/>
            <person name="Liu R."/>
            <person name="Chaisson M."/>
            <person name="Hoppe E."/>
            <person name="Hill C."/>
            <person name="Pang A."/>
            <person name="Hillier L."/>
            <person name="Baker C."/>
            <person name="Armstrong J."/>
            <person name="Shendure J."/>
            <person name="Paten B."/>
            <person name="Wilson R."/>
            <person name="Chao H."/>
            <person name="Schneider V."/>
            <person name="Ventura M."/>
            <person name="Kronenberg Z."/>
            <person name="Murali S."/>
            <person name="Gordon D."/>
            <person name="Cantsilieris S."/>
            <person name="Munson K."/>
            <person name="Nelson B."/>
            <person name="Raja A."/>
            <person name="Underwood J."/>
            <person name="Diekhans M."/>
            <person name="Fiddes I."/>
            <person name="Haussler D."/>
            <person name="Eichler E."/>
        </authorList>
    </citation>
    <scope>NUCLEOTIDE SEQUENCE [LARGE SCALE GENOMIC DNA]</scope>
    <source>
        <strain evidence="7">Susie</strain>
    </source>
</reference>
<reference evidence="8" key="1">
    <citation type="submission" date="2008-02" db="EMBL/GenBank/DDBJ databases">
        <title>A 6x draft sequence assembly of the Pongo pygmaeus abelii genome.</title>
        <authorList>
            <person name="Wilson R.K."/>
            <person name="Mardis E."/>
        </authorList>
    </citation>
    <scope>NUCLEOTIDE SEQUENCE [LARGE SCALE GENOMIC DNA]</scope>
</reference>
<keyword evidence="3 6" id="KW-0698">rRNA processing</keyword>
<keyword evidence="4 6" id="KW-0694">RNA-binding</keyword>
<protein>
    <recommendedName>
        <fullName evidence="2 6">Nuclear nucleic acid-binding protein C1D</fullName>
    </recommendedName>
</protein>
<dbReference type="EMBL" id="NDHI03003368">
    <property type="protein sequence ID" value="PNJ79588.1"/>
    <property type="molecule type" value="Genomic_DNA"/>
</dbReference>
<keyword evidence="6" id="KW-0238">DNA-binding</keyword>
<evidence type="ECO:0000313" key="7">
    <source>
        <dbReference type="EMBL" id="PNJ79588.1"/>
    </source>
</evidence>
<dbReference type="GO" id="GO:0010468">
    <property type="term" value="P:regulation of gene expression"/>
    <property type="evidence" value="ECO:0007669"/>
    <property type="project" value="TreeGrafter"/>
</dbReference>
<dbReference type="GO" id="GO:0005730">
    <property type="term" value="C:nucleolus"/>
    <property type="evidence" value="ECO:0007669"/>
    <property type="project" value="UniProtKB-SubCell"/>
</dbReference>
<keyword evidence="9" id="KW-1185">Reference proteome</keyword>
<dbReference type="GO" id="GO:0003723">
    <property type="term" value="F:RNA binding"/>
    <property type="evidence" value="ECO:0007669"/>
    <property type="project" value="UniProtKB-UniRule"/>
</dbReference>
<evidence type="ECO:0000256" key="6">
    <source>
        <dbReference type="RuleBase" id="RU368003"/>
    </source>
</evidence>
<dbReference type="OMA" id="KLMSMPR"/>
<dbReference type="PANTHER" id="PTHR15341:SF3">
    <property type="entry name" value="NUCLEAR NUCLEIC ACID-BINDING PROTEIN C1D"/>
    <property type="match status" value="1"/>
</dbReference>
<dbReference type="GO" id="GO:0000460">
    <property type="term" value="P:maturation of 5.8S rRNA"/>
    <property type="evidence" value="ECO:0007669"/>
    <property type="project" value="TreeGrafter"/>
</dbReference>
<dbReference type="GO" id="GO:0000178">
    <property type="term" value="C:exosome (RNase complex)"/>
    <property type="evidence" value="ECO:0007669"/>
    <property type="project" value="TreeGrafter"/>
</dbReference>